<evidence type="ECO:0000313" key="1">
    <source>
        <dbReference type="EMBL" id="KAH3746729.1"/>
    </source>
</evidence>
<name>A0A9D4DC97_DREPO</name>
<gene>
    <name evidence="1" type="ORF">DPMN_181143</name>
</gene>
<keyword evidence="2" id="KW-1185">Reference proteome</keyword>
<accession>A0A9D4DC97</accession>
<dbReference type="Proteomes" id="UP000828390">
    <property type="component" value="Unassembled WGS sequence"/>
</dbReference>
<dbReference type="AlphaFoldDB" id="A0A9D4DC97"/>
<evidence type="ECO:0000313" key="2">
    <source>
        <dbReference type="Proteomes" id="UP000828390"/>
    </source>
</evidence>
<protein>
    <submittedName>
        <fullName evidence="1">Uncharacterized protein</fullName>
    </submittedName>
</protein>
<dbReference type="InterPro" id="IPR036179">
    <property type="entry name" value="Ig-like_dom_sf"/>
</dbReference>
<reference evidence="1" key="1">
    <citation type="journal article" date="2019" name="bioRxiv">
        <title>The Genome of the Zebra Mussel, Dreissena polymorpha: A Resource for Invasive Species Research.</title>
        <authorList>
            <person name="McCartney M.A."/>
            <person name="Auch B."/>
            <person name="Kono T."/>
            <person name="Mallez S."/>
            <person name="Zhang Y."/>
            <person name="Obille A."/>
            <person name="Becker A."/>
            <person name="Abrahante J.E."/>
            <person name="Garbe J."/>
            <person name="Badalamenti J.P."/>
            <person name="Herman A."/>
            <person name="Mangelson H."/>
            <person name="Liachko I."/>
            <person name="Sullivan S."/>
            <person name="Sone E.D."/>
            <person name="Koren S."/>
            <person name="Silverstein K.A.T."/>
            <person name="Beckman K.B."/>
            <person name="Gohl D.M."/>
        </authorList>
    </citation>
    <scope>NUCLEOTIDE SEQUENCE</scope>
    <source>
        <strain evidence="1">Duluth1</strain>
        <tissue evidence="1">Whole animal</tissue>
    </source>
</reference>
<reference evidence="1" key="2">
    <citation type="submission" date="2020-11" db="EMBL/GenBank/DDBJ databases">
        <authorList>
            <person name="McCartney M.A."/>
            <person name="Auch B."/>
            <person name="Kono T."/>
            <person name="Mallez S."/>
            <person name="Becker A."/>
            <person name="Gohl D.M."/>
            <person name="Silverstein K.A.T."/>
            <person name="Koren S."/>
            <person name="Bechman K.B."/>
            <person name="Herman A."/>
            <person name="Abrahante J.E."/>
            <person name="Garbe J."/>
        </authorList>
    </citation>
    <scope>NUCLEOTIDE SEQUENCE</scope>
    <source>
        <strain evidence="1">Duluth1</strain>
        <tissue evidence="1">Whole animal</tissue>
    </source>
</reference>
<dbReference type="EMBL" id="JAIWYP010000010">
    <property type="protein sequence ID" value="KAH3746729.1"/>
    <property type="molecule type" value="Genomic_DNA"/>
</dbReference>
<organism evidence="1 2">
    <name type="scientific">Dreissena polymorpha</name>
    <name type="common">Zebra mussel</name>
    <name type="synonym">Mytilus polymorpha</name>
    <dbReference type="NCBI Taxonomy" id="45954"/>
    <lineage>
        <taxon>Eukaryota</taxon>
        <taxon>Metazoa</taxon>
        <taxon>Spiralia</taxon>
        <taxon>Lophotrochozoa</taxon>
        <taxon>Mollusca</taxon>
        <taxon>Bivalvia</taxon>
        <taxon>Autobranchia</taxon>
        <taxon>Heteroconchia</taxon>
        <taxon>Euheterodonta</taxon>
        <taxon>Imparidentia</taxon>
        <taxon>Neoheterodontei</taxon>
        <taxon>Myida</taxon>
        <taxon>Dreissenoidea</taxon>
        <taxon>Dreissenidae</taxon>
        <taxon>Dreissena</taxon>
    </lineage>
</organism>
<dbReference type="SUPFAM" id="SSF48726">
    <property type="entry name" value="Immunoglobulin"/>
    <property type="match status" value="1"/>
</dbReference>
<comment type="caution">
    <text evidence="1">The sequence shown here is derived from an EMBL/GenBank/DDBJ whole genome shotgun (WGS) entry which is preliminary data.</text>
</comment>
<sequence>MATVNHKPVVTIVGPASADYNTSVSLTCQTDVHVDQYYWTLDAVMPFNSKIHNLVLKNTTT</sequence>
<proteinExistence type="predicted"/>